<dbReference type="CDD" id="cd10918">
    <property type="entry name" value="CE4_NodB_like_5s_6s"/>
    <property type="match status" value="1"/>
</dbReference>
<evidence type="ECO:0000256" key="2">
    <source>
        <dbReference type="ARBA" id="ARBA00022729"/>
    </source>
</evidence>
<organism evidence="5 6">
    <name type="scientific">Allisonella histaminiformans</name>
    <dbReference type="NCBI Taxonomy" id="209880"/>
    <lineage>
        <taxon>Bacteria</taxon>
        <taxon>Bacillati</taxon>
        <taxon>Bacillota</taxon>
        <taxon>Negativicutes</taxon>
        <taxon>Veillonellales</taxon>
        <taxon>Veillonellaceae</taxon>
        <taxon>Allisonella</taxon>
    </lineage>
</organism>
<dbReference type="Proteomes" id="UP000199689">
    <property type="component" value="Unassembled WGS sequence"/>
</dbReference>
<evidence type="ECO:0000256" key="3">
    <source>
        <dbReference type="SAM" id="Phobius"/>
    </source>
</evidence>
<dbReference type="InterPro" id="IPR011330">
    <property type="entry name" value="Glyco_hydro/deAcase_b/a-brl"/>
</dbReference>
<sequence length="295" mass="33463">MLVKRAGYKRKWLLGMAGTFMTLSLLCAGCGFQGLTGTEKDTVSSQQEESGLPPGEAQVVRDDSVKYSVPEGVSVLMYHKVGDEKHNGAVISARNFERQMKYLKDHQYHPITMQELHDFVTEGKALPSKPVCITFDDGYEDSYTVVYPIMKKYRFPWTLFLITGMVDQPGRMTWGQLKEMADSHTVTIANHTVSHPHLSQLKSRGEKEKEILNAENTLVEKLGVRSPWIAYPYGDYDKEVLQICKKAGFELGMSMSDGRAHNGSDPFTIRRIWIGNPVDDKHFEDRLIHDNFVKL</sequence>
<keyword evidence="3" id="KW-1133">Transmembrane helix</keyword>
<dbReference type="STRING" id="209880.SAMN02910343_00610"/>
<dbReference type="EMBL" id="FMXA01000006">
    <property type="protein sequence ID" value="SDA44407.1"/>
    <property type="molecule type" value="Genomic_DNA"/>
</dbReference>
<dbReference type="GO" id="GO:0005576">
    <property type="term" value="C:extracellular region"/>
    <property type="evidence" value="ECO:0007669"/>
    <property type="project" value="UniProtKB-SubCell"/>
</dbReference>
<reference evidence="5 6" key="1">
    <citation type="submission" date="2016-10" db="EMBL/GenBank/DDBJ databases">
        <authorList>
            <person name="de Groot N.N."/>
        </authorList>
    </citation>
    <scope>NUCLEOTIDE SEQUENCE [LARGE SCALE GENOMIC DNA]</scope>
    <source>
        <strain evidence="5 6">DSM 15230</strain>
    </source>
</reference>
<protein>
    <submittedName>
        <fullName evidence="5">Peptidoglycan/xylan/chitin deacetylase, PgdA/CDA1 family</fullName>
    </submittedName>
</protein>
<keyword evidence="3" id="KW-0472">Membrane</keyword>
<dbReference type="PROSITE" id="PS51677">
    <property type="entry name" value="NODB"/>
    <property type="match status" value="1"/>
</dbReference>
<keyword evidence="2" id="KW-0732">Signal</keyword>
<dbReference type="PANTHER" id="PTHR34216">
    <property type="match status" value="1"/>
</dbReference>
<feature type="domain" description="NodB homology" evidence="4">
    <location>
        <begin position="129"/>
        <end position="295"/>
    </location>
</feature>
<dbReference type="GeneID" id="87755646"/>
<evidence type="ECO:0000313" key="6">
    <source>
        <dbReference type="Proteomes" id="UP000199689"/>
    </source>
</evidence>
<keyword evidence="6" id="KW-1185">Reference proteome</keyword>
<evidence type="ECO:0000256" key="1">
    <source>
        <dbReference type="ARBA" id="ARBA00004613"/>
    </source>
</evidence>
<dbReference type="SUPFAM" id="SSF88713">
    <property type="entry name" value="Glycoside hydrolase/deacetylase"/>
    <property type="match status" value="1"/>
</dbReference>
<dbReference type="Gene3D" id="3.20.20.370">
    <property type="entry name" value="Glycoside hydrolase/deacetylase"/>
    <property type="match status" value="1"/>
</dbReference>
<dbReference type="Pfam" id="PF01522">
    <property type="entry name" value="Polysacc_deac_1"/>
    <property type="match status" value="1"/>
</dbReference>
<comment type="subcellular location">
    <subcellularLocation>
        <location evidence="1">Secreted</location>
    </subcellularLocation>
</comment>
<dbReference type="RefSeq" id="WP_234944902.1">
    <property type="nucleotide sequence ID" value="NZ_FMXA01000006.1"/>
</dbReference>
<accession>A0A1G5VGR6</accession>
<dbReference type="InterPro" id="IPR002509">
    <property type="entry name" value="NODB_dom"/>
</dbReference>
<evidence type="ECO:0000259" key="4">
    <source>
        <dbReference type="PROSITE" id="PS51677"/>
    </source>
</evidence>
<keyword evidence="3" id="KW-0812">Transmembrane</keyword>
<name>A0A1G5VGR6_9FIRM</name>
<dbReference type="InterPro" id="IPR051398">
    <property type="entry name" value="Polysacch_Deacetylase"/>
</dbReference>
<dbReference type="GO" id="GO:0005975">
    <property type="term" value="P:carbohydrate metabolic process"/>
    <property type="evidence" value="ECO:0007669"/>
    <property type="project" value="InterPro"/>
</dbReference>
<dbReference type="AlphaFoldDB" id="A0A1G5VGR6"/>
<feature type="transmembrane region" description="Helical" evidence="3">
    <location>
        <begin position="12"/>
        <end position="35"/>
    </location>
</feature>
<dbReference type="GO" id="GO:0016810">
    <property type="term" value="F:hydrolase activity, acting on carbon-nitrogen (but not peptide) bonds"/>
    <property type="evidence" value="ECO:0007669"/>
    <property type="project" value="InterPro"/>
</dbReference>
<gene>
    <name evidence="5" type="ORF">SAMN02910343_00610</name>
</gene>
<dbReference type="PANTHER" id="PTHR34216:SF3">
    <property type="entry name" value="POLY-BETA-1,6-N-ACETYL-D-GLUCOSAMINE N-DEACETYLASE"/>
    <property type="match status" value="1"/>
</dbReference>
<evidence type="ECO:0000313" key="5">
    <source>
        <dbReference type="EMBL" id="SDA44407.1"/>
    </source>
</evidence>
<proteinExistence type="predicted"/>